<name>A0A520S0Z3_9GAMM</name>
<sequence>MIITDVVAQPVKALGQSVEPGQSVYALRLNPPDARSLGLREGQTVNAVIENRSDGNILHLNKNIAVKLPFQVPFSGLLQPKVRMESLANGILSFLFMKKPDVNDRLVLDPSARLARLLSKGSNTGSLELLLKSDSFLAGTARDLQASLNPFSLRDSWFRRFDYSAIYSSLLKSGLFHEKDLREGKVSFPNLKELLLRLVKNSSLERSELLFISSAIEDIESSQLESLGHQLNRASQYHWLIPVFGEWPIDVQLFSEADSENDDSDENIFQWKVVIQVKVNEKESIDLSALFTETEVLSLYVGMPNEELAVLADSHKNWLLSEIEKIGISIDEFKVFQKEDASSSNKHIGYASNSNEKRWIADA</sequence>
<evidence type="ECO:0008006" key="3">
    <source>
        <dbReference type="Google" id="ProtNLM"/>
    </source>
</evidence>
<accession>A0A520S0Z3</accession>
<gene>
    <name evidence="1" type="ORF">EVA68_05190</name>
</gene>
<dbReference type="EMBL" id="SHAG01000017">
    <property type="protein sequence ID" value="RZO76143.1"/>
    <property type="molecule type" value="Genomic_DNA"/>
</dbReference>
<organism evidence="1 2">
    <name type="scientific">OM182 bacterium</name>
    <dbReference type="NCBI Taxonomy" id="2510334"/>
    <lineage>
        <taxon>Bacteria</taxon>
        <taxon>Pseudomonadati</taxon>
        <taxon>Pseudomonadota</taxon>
        <taxon>Gammaproteobacteria</taxon>
        <taxon>OMG group</taxon>
        <taxon>OM182 clade</taxon>
    </lineage>
</organism>
<evidence type="ECO:0000313" key="1">
    <source>
        <dbReference type="EMBL" id="RZO76143.1"/>
    </source>
</evidence>
<reference evidence="1 2" key="1">
    <citation type="submission" date="2019-02" db="EMBL/GenBank/DDBJ databases">
        <title>Prokaryotic population dynamics and viral predation in marine succession experiment using metagenomics: the confinement effect.</title>
        <authorList>
            <person name="Haro-Moreno J.M."/>
            <person name="Rodriguez-Valera F."/>
            <person name="Lopez-Perez M."/>
        </authorList>
    </citation>
    <scope>NUCLEOTIDE SEQUENCE [LARGE SCALE GENOMIC DNA]</scope>
    <source>
        <strain evidence="1">MED-G157</strain>
    </source>
</reference>
<protein>
    <recommendedName>
        <fullName evidence="3">Flagellar hook-length control protein FliK</fullName>
    </recommendedName>
</protein>
<dbReference type="AlphaFoldDB" id="A0A520S0Z3"/>
<dbReference type="Proteomes" id="UP000316199">
    <property type="component" value="Unassembled WGS sequence"/>
</dbReference>
<proteinExistence type="predicted"/>
<evidence type="ECO:0000313" key="2">
    <source>
        <dbReference type="Proteomes" id="UP000316199"/>
    </source>
</evidence>
<comment type="caution">
    <text evidence="1">The sequence shown here is derived from an EMBL/GenBank/DDBJ whole genome shotgun (WGS) entry which is preliminary data.</text>
</comment>